<keyword evidence="4" id="KW-0131">Cell cycle</keyword>
<feature type="compositionally biased region" description="Basic and acidic residues" evidence="2">
    <location>
        <begin position="33"/>
        <end position="46"/>
    </location>
</feature>
<protein>
    <submittedName>
        <fullName evidence="4">Cell division protein FtsL</fullName>
    </submittedName>
</protein>
<dbReference type="EMBL" id="CP032364">
    <property type="protein sequence ID" value="AYA99999.1"/>
    <property type="molecule type" value="Genomic_DNA"/>
</dbReference>
<feature type="transmembrane region" description="Helical" evidence="3">
    <location>
        <begin position="64"/>
        <end position="87"/>
    </location>
</feature>
<proteinExistence type="predicted"/>
<keyword evidence="4" id="KW-0132">Cell division</keyword>
<sequence length="165" mass="19022">MKEVNKKKQGIKRKTGVGTEYYIEGNAVRKVETQIPQRETDGNEFSKKKKSIRKRQENTTSMSFSHLMTMSVAMLVVLVLCVNYISIQSKLTSTIRQTQIKESELENLKNENDAAEADIALYVDLDHIYDVATNRLGMIYAKKSQVITYEKTESEYVRQFEDIPK</sequence>
<keyword evidence="1" id="KW-0175">Coiled coil</keyword>
<feature type="region of interest" description="Disordered" evidence="2">
    <location>
        <begin position="33"/>
        <end position="58"/>
    </location>
</feature>
<keyword evidence="3" id="KW-0472">Membrane</keyword>
<reference evidence="4 5" key="1">
    <citation type="submission" date="2018-09" db="EMBL/GenBank/DDBJ databases">
        <title>Genome sequencing of Lachnoanaerobaculum umeaense DSM 23576.</title>
        <authorList>
            <person name="Kook J.-K."/>
            <person name="Park S.-N."/>
            <person name="Lim Y.K."/>
        </authorList>
    </citation>
    <scope>NUCLEOTIDE SEQUENCE [LARGE SCALE GENOMIC DNA]</scope>
    <source>
        <strain evidence="5">DSM 23576 \ CCUG 58757</strain>
    </source>
</reference>
<dbReference type="RefSeq" id="WP_111525464.1">
    <property type="nucleotide sequence ID" value="NZ_CP032364.1"/>
</dbReference>
<dbReference type="OrthoDB" id="2051525at2"/>
<name>A0A385Q2N3_9FIRM</name>
<evidence type="ECO:0000256" key="2">
    <source>
        <dbReference type="SAM" id="MobiDB-lite"/>
    </source>
</evidence>
<dbReference type="AlphaFoldDB" id="A0A385Q2N3"/>
<dbReference type="Proteomes" id="UP000265562">
    <property type="component" value="Chromosome"/>
</dbReference>
<keyword evidence="3" id="KW-1133">Transmembrane helix</keyword>
<keyword evidence="3" id="KW-0812">Transmembrane</keyword>
<evidence type="ECO:0000256" key="1">
    <source>
        <dbReference type="SAM" id="Coils"/>
    </source>
</evidence>
<evidence type="ECO:0000313" key="5">
    <source>
        <dbReference type="Proteomes" id="UP000265562"/>
    </source>
</evidence>
<accession>A0A385Q2N3</accession>
<feature type="coiled-coil region" evidence="1">
    <location>
        <begin position="91"/>
        <end position="125"/>
    </location>
</feature>
<keyword evidence="5" id="KW-1185">Reference proteome</keyword>
<dbReference type="KEGG" id="lua:D4A81_08620"/>
<evidence type="ECO:0000313" key="4">
    <source>
        <dbReference type="EMBL" id="AYA99999.1"/>
    </source>
</evidence>
<gene>
    <name evidence="4" type="ORF">D4A81_08620</name>
</gene>
<organism evidence="4 5">
    <name type="scientific">Lachnoanaerobaculum umeaense</name>
    <dbReference type="NCBI Taxonomy" id="617123"/>
    <lineage>
        <taxon>Bacteria</taxon>
        <taxon>Bacillati</taxon>
        <taxon>Bacillota</taxon>
        <taxon>Clostridia</taxon>
        <taxon>Lachnospirales</taxon>
        <taxon>Lachnospiraceae</taxon>
        <taxon>Lachnoanaerobaculum</taxon>
    </lineage>
</organism>
<dbReference type="GO" id="GO:0051301">
    <property type="term" value="P:cell division"/>
    <property type="evidence" value="ECO:0007669"/>
    <property type="project" value="UniProtKB-KW"/>
</dbReference>
<evidence type="ECO:0000256" key="3">
    <source>
        <dbReference type="SAM" id="Phobius"/>
    </source>
</evidence>